<dbReference type="PROSITE" id="PS01039">
    <property type="entry name" value="SBP_BACTERIAL_3"/>
    <property type="match status" value="1"/>
</dbReference>
<keyword evidence="8" id="KW-1185">Reference proteome</keyword>
<dbReference type="Pfam" id="PF00497">
    <property type="entry name" value="SBP_bac_3"/>
    <property type="match status" value="1"/>
</dbReference>
<evidence type="ECO:0000256" key="5">
    <source>
        <dbReference type="SAM" id="SignalP"/>
    </source>
</evidence>
<dbReference type="SMART" id="SM00062">
    <property type="entry name" value="PBPb"/>
    <property type="match status" value="1"/>
</dbReference>
<dbReference type="InterPro" id="IPR001638">
    <property type="entry name" value="Solute-binding_3/MltF_N"/>
</dbReference>
<dbReference type="AlphaFoldDB" id="A0A7W6IJF7"/>
<evidence type="ECO:0000256" key="1">
    <source>
        <dbReference type="ARBA" id="ARBA00010333"/>
    </source>
</evidence>
<evidence type="ECO:0000259" key="6">
    <source>
        <dbReference type="SMART" id="SM00062"/>
    </source>
</evidence>
<dbReference type="SUPFAM" id="SSF53850">
    <property type="entry name" value="Periplasmic binding protein-like II"/>
    <property type="match status" value="1"/>
</dbReference>
<dbReference type="PANTHER" id="PTHR30085">
    <property type="entry name" value="AMINO ACID ABC TRANSPORTER PERMEASE"/>
    <property type="match status" value="1"/>
</dbReference>
<protein>
    <submittedName>
        <fullName evidence="7">General L-amino acid transport system substrate-binding protein</fullName>
    </submittedName>
</protein>
<name>A0A7W6IJF7_9HYPH</name>
<dbReference type="PANTHER" id="PTHR30085:SF7">
    <property type="entry name" value="AMINO-ACID ABC TRANSPORTER-BINDING PROTEIN YHDW-RELATED"/>
    <property type="match status" value="1"/>
</dbReference>
<evidence type="ECO:0000256" key="4">
    <source>
        <dbReference type="RuleBase" id="RU003744"/>
    </source>
</evidence>
<comment type="similarity">
    <text evidence="1 4">Belongs to the bacterial solute-binding protein 3 family.</text>
</comment>
<dbReference type="InterPro" id="IPR051455">
    <property type="entry name" value="Bact_solute-bind_prot3"/>
</dbReference>
<comment type="caution">
    <text evidence="7">The sequence shown here is derived from an EMBL/GenBank/DDBJ whole genome shotgun (WGS) entry which is preliminary data.</text>
</comment>
<organism evidence="7 8">
    <name type="scientific">Devosia subaequoris</name>
    <dbReference type="NCBI Taxonomy" id="395930"/>
    <lineage>
        <taxon>Bacteria</taxon>
        <taxon>Pseudomonadati</taxon>
        <taxon>Pseudomonadota</taxon>
        <taxon>Alphaproteobacteria</taxon>
        <taxon>Hyphomicrobiales</taxon>
        <taxon>Devosiaceae</taxon>
        <taxon>Devosia</taxon>
    </lineage>
</organism>
<dbReference type="Gene3D" id="3.40.190.10">
    <property type="entry name" value="Periplasmic binding protein-like II"/>
    <property type="match status" value="2"/>
</dbReference>
<dbReference type="GO" id="GO:0006865">
    <property type="term" value="P:amino acid transport"/>
    <property type="evidence" value="ECO:0007669"/>
    <property type="project" value="TreeGrafter"/>
</dbReference>
<dbReference type="Proteomes" id="UP000547011">
    <property type="component" value="Unassembled WGS sequence"/>
</dbReference>
<evidence type="ECO:0000256" key="3">
    <source>
        <dbReference type="ARBA" id="ARBA00022729"/>
    </source>
</evidence>
<dbReference type="InterPro" id="IPR018313">
    <property type="entry name" value="SBP_3_CS"/>
</dbReference>
<sequence>MQMQNKALVSIAIAASLGLGATAAQAATLDDVKAKGYIQCGVTGGVPGFSAPDANNNWTGLEVDFCRAVAAAVFDDADAVRYTPLTSQERFAALSAGEIDILSRTTTWTMSRDTDLGIMFAGTMYYDGQGFMVRKADGIESALDLSGAAICIESGTTTELNAADYFETNDMDYSPVVFTDQDEVVKAFEDGRCDVYTTDSSALAAERSKFGNPDDYAILPEIISKEPLGPSVRQGDEQWFYINRWTYYALLEAEELGVTSANVDEMLGSDNPAIKRLLGVEGDFGTPIGLTPDWAYRIIKHVGNYGESYAKHVGPETDIGLERGLNALWTNGGLQYSMPIR</sequence>
<accession>A0A7W6IJF7</accession>
<reference evidence="7 8" key="1">
    <citation type="submission" date="2020-08" db="EMBL/GenBank/DDBJ databases">
        <title>Genomic Encyclopedia of Type Strains, Phase IV (KMG-IV): sequencing the most valuable type-strain genomes for metagenomic binning, comparative biology and taxonomic classification.</title>
        <authorList>
            <person name="Goeker M."/>
        </authorList>
    </citation>
    <scope>NUCLEOTIDE SEQUENCE [LARGE SCALE GENOMIC DNA]</scope>
    <source>
        <strain evidence="7 8">DSM 23447</strain>
    </source>
</reference>
<feature type="signal peptide" evidence="5">
    <location>
        <begin position="1"/>
        <end position="26"/>
    </location>
</feature>
<feature type="domain" description="Solute-binding protein family 3/N-terminal" evidence="6">
    <location>
        <begin position="37"/>
        <end position="270"/>
    </location>
</feature>
<keyword evidence="3 5" id="KW-0732">Signal</keyword>
<evidence type="ECO:0000313" key="8">
    <source>
        <dbReference type="Proteomes" id="UP000547011"/>
    </source>
</evidence>
<dbReference type="CDD" id="cd13692">
    <property type="entry name" value="PBP2_BztA"/>
    <property type="match status" value="1"/>
</dbReference>
<proteinExistence type="inferred from homology"/>
<dbReference type="EMBL" id="JACIEW010000001">
    <property type="protein sequence ID" value="MBB4050723.1"/>
    <property type="molecule type" value="Genomic_DNA"/>
</dbReference>
<feature type="chain" id="PRO_5030896992" evidence="5">
    <location>
        <begin position="27"/>
        <end position="341"/>
    </location>
</feature>
<evidence type="ECO:0000313" key="7">
    <source>
        <dbReference type="EMBL" id="MBB4050723.1"/>
    </source>
</evidence>
<gene>
    <name evidence="7" type="ORF">GGR20_000341</name>
</gene>
<keyword evidence="2" id="KW-0813">Transport</keyword>
<evidence type="ECO:0000256" key="2">
    <source>
        <dbReference type="ARBA" id="ARBA00022448"/>
    </source>
</evidence>